<sequence>MRKMFYLLNRKSHLPEEWNIPLSVAECLFGERPPGIIKAPYEDDDNASAVLYISSSKEELEIDETEGIDALEAKIQKDKTRGSAKITLKSNKVQDIIGVGWKVEDNNNASANALALIRPVKDATYPYIQVLVKWKDQNVSLERRAFVRRITHGNGLNSDWLIYLKAKELENAYWGYNVEGSSDKESDTSDVSLADESLDRQTSRKKTCLTESNATSDSDLDLDTSESRYEQKKRRSRRLRHKKTKSKDDYDTDAEIRDLQEKLGRIKLKKAGKKAGKT</sequence>
<evidence type="ECO:0000313" key="2">
    <source>
        <dbReference type="EMBL" id="KAL2801736.1"/>
    </source>
</evidence>
<comment type="caution">
    <text evidence="2">The sequence shown here is derived from an EMBL/GenBank/DDBJ whole genome shotgun (WGS) entry which is preliminary data.</text>
</comment>
<evidence type="ECO:0008006" key="4">
    <source>
        <dbReference type="Google" id="ProtNLM"/>
    </source>
</evidence>
<reference evidence="2 3" key="1">
    <citation type="submission" date="2024-07" db="EMBL/GenBank/DDBJ databases">
        <title>Section-level genome sequencing and comparative genomics of Aspergillus sections Usti and Cavernicolus.</title>
        <authorList>
            <consortium name="Lawrence Berkeley National Laboratory"/>
            <person name="Nybo J.L."/>
            <person name="Vesth T.C."/>
            <person name="Theobald S."/>
            <person name="Frisvad J.C."/>
            <person name="Larsen T.O."/>
            <person name="Kjaerboelling I."/>
            <person name="Rothschild-Mancinelli K."/>
            <person name="Lyhne E.K."/>
            <person name="Kogle M.E."/>
            <person name="Barry K."/>
            <person name="Clum A."/>
            <person name="Na H."/>
            <person name="Ledsgaard L."/>
            <person name="Lin J."/>
            <person name="Lipzen A."/>
            <person name="Kuo A."/>
            <person name="Riley R."/>
            <person name="Mondo S."/>
            <person name="Labutti K."/>
            <person name="Haridas S."/>
            <person name="Pangalinan J."/>
            <person name="Salamov A.A."/>
            <person name="Simmons B.A."/>
            <person name="Magnuson J.K."/>
            <person name="Chen J."/>
            <person name="Drula E."/>
            <person name="Henrissat B."/>
            <person name="Wiebenga A."/>
            <person name="Lubbers R.J."/>
            <person name="Gomes A.C."/>
            <person name="Makela M.R."/>
            <person name="Stajich J."/>
            <person name="Grigoriev I.V."/>
            <person name="Mortensen U.H."/>
            <person name="De Vries R.P."/>
            <person name="Baker S.E."/>
            <person name="Andersen M.R."/>
        </authorList>
    </citation>
    <scope>NUCLEOTIDE SEQUENCE [LARGE SCALE GENOMIC DNA]</scope>
    <source>
        <strain evidence="2 3">CBS 588.65</strain>
    </source>
</reference>
<feature type="compositionally biased region" description="Basic residues" evidence="1">
    <location>
        <begin position="231"/>
        <end position="245"/>
    </location>
</feature>
<proteinExistence type="predicted"/>
<dbReference type="EMBL" id="JBFXLT010000253">
    <property type="protein sequence ID" value="KAL2801736.1"/>
    <property type="molecule type" value="Genomic_DNA"/>
</dbReference>
<gene>
    <name evidence="2" type="ORF">BJX63DRAFT_416682</name>
</gene>
<organism evidence="2 3">
    <name type="scientific">Aspergillus granulosus</name>
    <dbReference type="NCBI Taxonomy" id="176169"/>
    <lineage>
        <taxon>Eukaryota</taxon>
        <taxon>Fungi</taxon>
        <taxon>Dikarya</taxon>
        <taxon>Ascomycota</taxon>
        <taxon>Pezizomycotina</taxon>
        <taxon>Eurotiomycetes</taxon>
        <taxon>Eurotiomycetidae</taxon>
        <taxon>Eurotiales</taxon>
        <taxon>Aspergillaceae</taxon>
        <taxon>Aspergillus</taxon>
        <taxon>Aspergillus subgen. Nidulantes</taxon>
    </lineage>
</organism>
<evidence type="ECO:0000256" key="1">
    <source>
        <dbReference type="SAM" id="MobiDB-lite"/>
    </source>
</evidence>
<keyword evidence="3" id="KW-1185">Reference proteome</keyword>
<accession>A0ABR4GS79</accession>
<protein>
    <recommendedName>
        <fullName evidence="4">Chromo domain-containing protein</fullName>
    </recommendedName>
</protein>
<dbReference type="Proteomes" id="UP001610334">
    <property type="component" value="Unassembled WGS sequence"/>
</dbReference>
<name>A0ABR4GS79_9EURO</name>
<feature type="region of interest" description="Disordered" evidence="1">
    <location>
        <begin position="181"/>
        <end position="255"/>
    </location>
</feature>
<evidence type="ECO:0000313" key="3">
    <source>
        <dbReference type="Proteomes" id="UP001610334"/>
    </source>
</evidence>
<feature type="compositionally biased region" description="Basic and acidic residues" evidence="1">
    <location>
        <begin position="246"/>
        <end position="255"/>
    </location>
</feature>